<dbReference type="InterPro" id="IPR036322">
    <property type="entry name" value="WD40_repeat_dom_sf"/>
</dbReference>
<dbReference type="EMBL" id="JAPCXB010000028">
    <property type="protein sequence ID" value="KAJ1613959.1"/>
    <property type="molecule type" value="Genomic_DNA"/>
</dbReference>
<dbReference type="PANTHER" id="PTHR16038">
    <property type="entry name" value="NOP SEVEN ASSOCIATED PROTEIN 1"/>
    <property type="match status" value="1"/>
</dbReference>
<sequence length="430" mass="48818">MKHLYSGDLFGTIKEYDISKIMNSDESYSDSIIEYTNKSTKNVSFIYIDNLDFKLKYQSRSGMFIGYSDGTISFISVPFRNDLNVPKITFKLPGEVIFIHDITLRYPNEFELGNRVIVAITGMKKLYLIKFPQTSEYCQQFESMIYLDDTDQPTPYSLYVIRKFELPCTNINCAAYNGATNSIAFGGYESDIKIVNLDTMNISWSSKNLKANALKHRVPVDVRKLAFVGECPELLLCGTGYGEIRLYAPQIQRRPIINYIIWEDKSPVTSLEVIKKWGILKSNRSSNGSIFAIGNNKGSALLLRLSNTPLENGKKLNISMDVRNSALNKKKTVSLVRETVPFNISTEQLGNKLKKSAEQYKLEISTLGCFKGIMGGATTMCCFKLDKEECKDNFFLAISGPGRYIYIFEVKKRRLVKKLVSSQKTTFVRL</sequence>
<comment type="caution">
    <text evidence="1">The sequence shown here is derived from an EMBL/GenBank/DDBJ whole genome shotgun (WGS) entry which is preliminary data.</text>
</comment>
<reference evidence="1" key="1">
    <citation type="submission" date="2022-10" db="EMBL/GenBank/DDBJ databases">
        <title>Adaptive evolution leads to modifications in subtelomeric GC content in a zoonotic Cryptosporidium species.</title>
        <authorList>
            <person name="Li J."/>
            <person name="Feng Y."/>
            <person name="Xiao L."/>
        </authorList>
    </citation>
    <scope>NUCLEOTIDE SEQUENCE</scope>
    <source>
        <strain evidence="1">25894</strain>
    </source>
</reference>
<gene>
    <name evidence="1" type="ORF">OJ252_847</name>
</gene>
<dbReference type="InterPro" id="IPR015943">
    <property type="entry name" value="WD40/YVTN_repeat-like_dom_sf"/>
</dbReference>
<dbReference type="Gene3D" id="2.130.10.10">
    <property type="entry name" value="YVTN repeat-like/Quinoprotein amine dehydrogenase"/>
    <property type="match status" value="1"/>
</dbReference>
<evidence type="ECO:0000313" key="2">
    <source>
        <dbReference type="Proteomes" id="UP001071777"/>
    </source>
</evidence>
<dbReference type="PANTHER" id="PTHR16038:SF4">
    <property type="entry name" value="WD REPEAT-CONTAINING PROTEIN 74"/>
    <property type="match status" value="1"/>
</dbReference>
<dbReference type="SUPFAM" id="SSF50978">
    <property type="entry name" value="WD40 repeat-like"/>
    <property type="match status" value="1"/>
</dbReference>
<accession>A0ABQ8PBY0</accession>
<organism evidence="1 2">
    <name type="scientific">Cryptosporidium canis</name>
    <dbReference type="NCBI Taxonomy" id="195482"/>
    <lineage>
        <taxon>Eukaryota</taxon>
        <taxon>Sar</taxon>
        <taxon>Alveolata</taxon>
        <taxon>Apicomplexa</taxon>
        <taxon>Conoidasida</taxon>
        <taxon>Coccidia</taxon>
        <taxon>Eucoccidiorida</taxon>
        <taxon>Eimeriorina</taxon>
        <taxon>Cryptosporidiidae</taxon>
        <taxon>Cryptosporidium</taxon>
    </lineage>
</organism>
<protein>
    <submittedName>
        <fullName evidence="1">Uncharacterized protein</fullName>
    </submittedName>
</protein>
<evidence type="ECO:0000313" key="1">
    <source>
        <dbReference type="EMBL" id="KAJ1613959.1"/>
    </source>
</evidence>
<name>A0ABQ8PBY0_9CRYT</name>
<proteinExistence type="predicted"/>
<dbReference type="InterPro" id="IPR037379">
    <property type="entry name" value="WDR74/Nsa1"/>
</dbReference>
<dbReference type="Proteomes" id="UP001071777">
    <property type="component" value="Unassembled WGS sequence"/>
</dbReference>
<keyword evidence="2" id="KW-1185">Reference proteome</keyword>